<dbReference type="GO" id="GO:0006032">
    <property type="term" value="P:chitin catabolic process"/>
    <property type="evidence" value="ECO:0007669"/>
    <property type="project" value="UniProtKB-KW"/>
</dbReference>
<sequence>MYLRTILGAASLAGVAAAQRGGLNACPNACSASNDPFNWMVYHSTSRVAACDEPMLLDFAIFNPLNGSQTHSTIYACTTDGSTNSTMIRRSEEGGNATRLSVNLEFGAWGLASNSADSQISGALADIETYMVAGHKKRSLFGLSGQTAVGIYIGGRLDSSTTATNIIQEMLDQYSTLGVSEQMAMQYCGSTANYVAGVAVNTNGDLPAIQELVKTWSNGDCVSGFGSQTSVPTTLITVSTSDKGDGTVAARSLPGTLQSRADSCSTVQVVSGDSCATLVTECGITSTEFYEYNTASDLCSTLAVGQYVCCSSGDLPDLSPEAYSNGTCYTYLVESGDSCSSIAAAYSMSLDDIESYNNHTWGWLGCDDLQAGENICLSSGDPPFPAPVTGTTCGPQVPGTTANGTDYSEWATLNPCTLNACCDAWGQCGTTPEFCTITESTTGNPGTAEANTNGCISNCGTNIVNNSTAPEEFFSIGYFEAYNVERTCLKMNAYMIDTSKYTHVIYAFGTINADYSITINETNQFEQFLNLTNVKKIVSFGGWDFSTDTDTYTIFRDGVTADNRATLAKNIGDFVSQYDLDGVDFDWEYPGEPDIPGIPAGNSDDGTNYVAFLKEVRSVIGTSKTLSIAMPASYWYLKGFPVSQINSVVDFVVFMTYDLHGQWDYGNTSADDGCADGNCLRSHVNLTETGYALSMVTKAGMDTNKLMVGVASYGRSFEMTTANCTGPDCTYVGPDSGATPGRCTQTAGYISNAEINEIIASNPTVEVLFDAGSDSDIIVYNETQWVGYMTNTTKSTRTTYYQGLNMGGTTEWAIDLEEFVTDPTDLDAFESYFLKKDSNINTIFSGNGTCALPSSDETAAQASEERGVAAYIDWLLEETSTSSYEWANTMFYSSGVTTSCDVYPDGPCGYPTDCTSYSSTPEFWAEWVVANFFEYVVEFGALFDFATFNQSNAVGSIATDFPVKSGATVPSVSTVFNNVGGVLGILGSTIPLLDAETDTASSVMGTLSGLFSTAGGDISDSDSTAKESQELLTQVSTVFTAMVSAAMTVLEEIFQNGNISSWPADLREGDYNSEVANFFDGRYMFKLTGTQTTAIETTFNARLQEYLVGSALVSANYYILKGAYSTGDCASVTSGTVIGDYCYTLQYPGAGWELTKQIMTETISSADLTKLTDTYGVDLTALYDNSYTCQNTTGTYAGTVELSVLEATSSLPTCFFNLPVFTVQTSSEPKVNNYLSSPCLVYHYNTTENTPELGVTWMPANLADIFVKDFCQCSASERECSEI</sequence>
<dbReference type="Gene3D" id="3.10.50.10">
    <property type="match status" value="1"/>
</dbReference>
<keyword evidence="16" id="KW-1185">Reference proteome</keyword>
<keyword evidence="5 11" id="KW-0378">Hydrolase</keyword>
<evidence type="ECO:0000256" key="5">
    <source>
        <dbReference type="ARBA" id="ARBA00022801"/>
    </source>
</evidence>
<dbReference type="SUPFAM" id="SSF54556">
    <property type="entry name" value="Chitinase insertion domain"/>
    <property type="match status" value="1"/>
</dbReference>
<dbReference type="RefSeq" id="XP_026624306.1">
    <property type="nucleotide sequence ID" value="XM_026771887.1"/>
</dbReference>
<evidence type="ECO:0000313" key="16">
    <source>
        <dbReference type="Proteomes" id="UP000253729"/>
    </source>
</evidence>
<dbReference type="GeneID" id="38140243"/>
<dbReference type="InterPro" id="IPR036861">
    <property type="entry name" value="Endochitinase-like_sf"/>
</dbReference>
<protein>
    <recommendedName>
        <fullName evidence="3">chitinase</fullName>
        <ecNumber evidence="3">3.2.1.14</ecNumber>
    </recommendedName>
</protein>
<dbReference type="EMBL" id="KZ852055">
    <property type="protein sequence ID" value="RDH31284.1"/>
    <property type="molecule type" value="Genomic_DNA"/>
</dbReference>
<feature type="domain" description="LysM" evidence="13">
    <location>
        <begin position="265"/>
        <end position="310"/>
    </location>
</feature>
<evidence type="ECO:0000256" key="4">
    <source>
        <dbReference type="ARBA" id="ARBA00022669"/>
    </source>
</evidence>
<dbReference type="SUPFAM" id="SSF54106">
    <property type="entry name" value="LysM domain"/>
    <property type="match status" value="2"/>
</dbReference>
<dbReference type="SMART" id="SM00636">
    <property type="entry name" value="Glyco_18"/>
    <property type="match status" value="1"/>
</dbReference>
<feature type="signal peptide" evidence="12">
    <location>
        <begin position="1"/>
        <end position="18"/>
    </location>
</feature>
<feature type="domain" description="LysM" evidence="13">
    <location>
        <begin position="329"/>
        <end position="377"/>
    </location>
</feature>
<evidence type="ECO:0000256" key="9">
    <source>
        <dbReference type="ARBA" id="ARBA00023295"/>
    </source>
</evidence>
<dbReference type="Proteomes" id="UP000253729">
    <property type="component" value="Unassembled WGS sequence"/>
</dbReference>
<dbReference type="InterPro" id="IPR029070">
    <property type="entry name" value="Chitinase_insertion_sf"/>
</dbReference>
<comment type="similarity">
    <text evidence="2">Belongs to the glycosyl hydrolase 18 family. Chitinase class V subfamily.</text>
</comment>
<dbReference type="InterPro" id="IPR018392">
    <property type="entry name" value="LysM"/>
</dbReference>
<organism evidence="15 16">
    <name type="scientific">Aspergillus welwitschiae</name>
    <dbReference type="NCBI Taxonomy" id="1341132"/>
    <lineage>
        <taxon>Eukaryota</taxon>
        <taxon>Fungi</taxon>
        <taxon>Dikarya</taxon>
        <taxon>Ascomycota</taxon>
        <taxon>Pezizomycotina</taxon>
        <taxon>Eurotiomycetes</taxon>
        <taxon>Eurotiomycetidae</taxon>
        <taxon>Eurotiales</taxon>
        <taxon>Aspergillaceae</taxon>
        <taxon>Aspergillus</taxon>
        <taxon>Aspergillus subgen. Circumdati</taxon>
    </lineage>
</organism>
<dbReference type="InterPro" id="IPR011583">
    <property type="entry name" value="Chitinase_II/V-like_cat"/>
</dbReference>
<evidence type="ECO:0000256" key="11">
    <source>
        <dbReference type="RuleBase" id="RU000489"/>
    </source>
</evidence>
<keyword evidence="4" id="KW-0147">Chitin-binding</keyword>
<evidence type="ECO:0000256" key="10">
    <source>
        <dbReference type="ARBA" id="ARBA00023326"/>
    </source>
</evidence>
<keyword evidence="10" id="KW-0624">Polysaccharide degradation</keyword>
<dbReference type="SUPFAM" id="SSF51445">
    <property type="entry name" value="(Trans)glycosidases"/>
    <property type="match status" value="1"/>
</dbReference>
<keyword evidence="12" id="KW-0732">Signal</keyword>
<dbReference type="Gene3D" id="3.10.350.10">
    <property type="entry name" value="LysM domain"/>
    <property type="match status" value="2"/>
</dbReference>
<dbReference type="InterPro" id="IPR017853">
    <property type="entry name" value="GH"/>
</dbReference>
<keyword evidence="6" id="KW-0146">Chitin degradation</keyword>
<keyword evidence="8" id="KW-0119">Carbohydrate metabolism</keyword>
<dbReference type="InterPro" id="IPR001579">
    <property type="entry name" value="Glyco_hydro_18_chit_AS"/>
</dbReference>
<keyword evidence="7" id="KW-0843">Virulence</keyword>
<dbReference type="PROSITE" id="PS51782">
    <property type="entry name" value="LYSM"/>
    <property type="match status" value="2"/>
</dbReference>
<evidence type="ECO:0000259" key="14">
    <source>
        <dbReference type="PROSITE" id="PS51910"/>
    </source>
</evidence>
<evidence type="ECO:0000313" key="15">
    <source>
        <dbReference type="EMBL" id="RDH31284.1"/>
    </source>
</evidence>
<dbReference type="PROSITE" id="PS51910">
    <property type="entry name" value="GH18_2"/>
    <property type="match status" value="1"/>
</dbReference>
<name>A0A3F3PWE6_9EURO</name>
<dbReference type="InterPro" id="IPR053214">
    <property type="entry name" value="LysM12-like"/>
</dbReference>
<dbReference type="Pfam" id="PF00704">
    <property type="entry name" value="Glyco_hydro_18"/>
    <property type="match status" value="1"/>
</dbReference>
<dbReference type="PROSITE" id="PS01095">
    <property type="entry name" value="GH18_1"/>
    <property type="match status" value="1"/>
</dbReference>
<dbReference type="CDD" id="cd02878">
    <property type="entry name" value="GH18_zymocin_alpha"/>
    <property type="match status" value="1"/>
</dbReference>
<dbReference type="GO" id="GO:0008061">
    <property type="term" value="F:chitin binding"/>
    <property type="evidence" value="ECO:0007669"/>
    <property type="project" value="UniProtKB-KW"/>
</dbReference>
<accession>A0A3F3PWE6</accession>
<dbReference type="STRING" id="1341132.A0A3F3PWE6"/>
<evidence type="ECO:0000259" key="13">
    <source>
        <dbReference type="PROSITE" id="PS51782"/>
    </source>
</evidence>
<dbReference type="SUPFAM" id="SSF57016">
    <property type="entry name" value="Plant lectins/antimicrobial peptides"/>
    <property type="match status" value="1"/>
</dbReference>
<dbReference type="PANTHER" id="PTHR47700:SF2">
    <property type="entry name" value="CHITINASE"/>
    <property type="match status" value="1"/>
</dbReference>
<dbReference type="SMART" id="SM00257">
    <property type="entry name" value="LysM"/>
    <property type="match status" value="2"/>
</dbReference>
<comment type="catalytic activity">
    <reaction evidence="1">
        <text>Random endo-hydrolysis of N-acetyl-beta-D-glucosaminide (1-&gt;4)-beta-linkages in chitin and chitodextrins.</text>
        <dbReference type="EC" id="3.2.1.14"/>
    </reaction>
</comment>
<evidence type="ECO:0000256" key="12">
    <source>
        <dbReference type="SAM" id="SignalP"/>
    </source>
</evidence>
<gene>
    <name evidence="15" type="ORF">BDQ94DRAFT_172058</name>
</gene>
<evidence type="ECO:0000256" key="8">
    <source>
        <dbReference type="ARBA" id="ARBA00023277"/>
    </source>
</evidence>
<dbReference type="InterPro" id="IPR001223">
    <property type="entry name" value="Glyco_hydro18_cat"/>
</dbReference>
<feature type="domain" description="GH18" evidence="14">
    <location>
        <begin position="473"/>
        <end position="837"/>
    </location>
</feature>
<dbReference type="InterPro" id="IPR036779">
    <property type="entry name" value="LysM_dom_sf"/>
</dbReference>
<evidence type="ECO:0000256" key="3">
    <source>
        <dbReference type="ARBA" id="ARBA00012729"/>
    </source>
</evidence>
<dbReference type="GO" id="GO:0000272">
    <property type="term" value="P:polysaccharide catabolic process"/>
    <property type="evidence" value="ECO:0007669"/>
    <property type="project" value="UniProtKB-KW"/>
</dbReference>
<evidence type="ECO:0000256" key="7">
    <source>
        <dbReference type="ARBA" id="ARBA00023026"/>
    </source>
</evidence>
<dbReference type="CDD" id="cd00035">
    <property type="entry name" value="ChtBD1"/>
    <property type="match status" value="1"/>
</dbReference>
<proteinExistence type="inferred from homology"/>
<evidence type="ECO:0000256" key="6">
    <source>
        <dbReference type="ARBA" id="ARBA00023024"/>
    </source>
</evidence>
<dbReference type="CDD" id="cd00118">
    <property type="entry name" value="LysM"/>
    <property type="match status" value="1"/>
</dbReference>
<evidence type="ECO:0000256" key="2">
    <source>
        <dbReference type="ARBA" id="ARBA00008682"/>
    </source>
</evidence>
<dbReference type="GO" id="GO:0008843">
    <property type="term" value="F:endochitinase activity"/>
    <property type="evidence" value="ECO:0007669"/>
    <property type="project" value="UniProtKB-EC"/>
</dbReference>
<dbReference type="Pfam" id="PF01476">
    <property type="entry name" value="LysM"/>
    <property type="match status" value="1"/>
</dbReference>
<reference evidence="15 16" key="1">
    <citation type="submission" date="2018-07" db="EMBL/GenBank/DDBJ databases">
        <title>The genomes of Aspergillus section Nigri reveals drivers in fungal speciation.</title>
        <authorList>
            <consortium name="DOE Joint Genome Institute"/>
            <person name="Vesth T.C."/>
            <person name="Nybo J."/>
            <person name="Theobald S."/>
            <person name="Brandl J."/>
            <person name="Frisvad J.C."/>
            <person name="Nielsen K.F."/>
            <person name="Lyhne E.K."/>
            <person name="Kogle M.E."/>
            <person name="Kuo A."/>
            <person name="Riley R."/>
            <person name="Clum A."/>
            <person name="Nolan M."/>
            <person name="Lipzen A."/>
            <person name="Salamov A."/>
            <person name="Henrissat B."/>
            <person name="Wiebenga A."/>
            <person name="De vries R.P."/>
            <person name="Grigoriev I.V."/>
            <person name="Mortensen U.H."/>
            <person name="Andersen M.R."/>
            <person name="Baker S.E."/>
        </authorList>
    </citation>
    <scope>NUCLEOTIDE SEQUENCE [LARGE SCALE GENOMIC DNA]</scope>
    <source>
        <strain evidence="15 16">CBS 139.54b</strain>
    </source>
</reference>
<dbReference type="Gene3D" id="3.20.20.80">
    <property type="entry name" value="Glycosidases"/>
    <property type="match status" value="1"/>
</dbReference>
<evidence type="ECO:0000256" key="1">
    <source>
        <dbReference type="ARBA" id="ARBA00000822"/>
    </source>
</evidence>
<feature type="chain" id="PRO_5017704843" description="chitinase" evidence="12">
    <location>
        <begin position="19"/>
        <end position="1283"/>
    </location>
</feature>
<dbReference type="EC" id="3.2.1.14" evidence="3"/>
<keyword evidence="9 11" id="KW-0326">Glycosidase</keyword>
<dbReference type="PANTHER" id="PTHR47700">
    <property type="entry name" value="V CHITINASE, PUTATIVE (AFU_ORTHOLOGUE AFUA_6G13720)-RELATED"/>
    <property type="match status" value="1"/>
</dbReference>